<evidence type="ECO:0000313" key="3">
    <source>
        <dbReference type="Proteomes" id="UP000236630"/>
    </source>
</evidence>
<keyword evidence="1" id="KW-0472">Membrane</keyword>
<keyword evidence="1" id="KW-0812">Transmembrane</keyword>
<dbReference type="AlphaFoldDB" id="A0A2H5NNF3"/>
<protein>
    <submittedName>
        <fullName evidence="2">Uncharacterized protein</fullName>
    </submittedName>
</protein>
<feature type="transmembrane region" description="Helical" evidence="1">
    <location>
        <begin position="15"/>
        <end position="35"/>
    </location>
</feature>
<organism evidence="2 3">
    <name type="scientific">Citrus unshiu</name>
    <name type="common">Satsuma mandarin</name>
    <name type="synonym">Citrus nobilis var. unshiu</name>
    <dbReference type="NCBI Taxonomy" id="55188"/>
    <lineage>
        <taxon>Eukaryota</taxon>
        <taxon>Viridiplantae</taxon>
        <taxon>Streptophyta</taxon>
        <taxon>Embryophyta</taxon>
        <taxon>Tracheophyta</taxon>
        <taxon>Spermatophyta</taxon>
        <taxon>Magnoliopsida</taxon>
        <taxon>eudicotyledons</taxon>
        <taxon>Gunneridae</taxon>
        <taxon>Pentapetalae</taxon>
        <taxon>rosids</taxon>
        <taxon>malvids</taxon>
        <taxon>Sapindales</taxon>
        <taxon>Rutaceae</taxon>
        <taxon>Aurantioideae</taxon>
        <taxon>Citrus</taxon>
    </lineage>
</organism>
<sequence length="63" mass="7271">YHYPSLDFYTKPSPLGLIFKSSITVYIFILLHICLSVRPKTLFTRIPFAVSNPSKVPSIQWID</sequence>
<keyword evidence="1" id="KW-1133">Transmembrane helix</keyword>
<feature type="non-terminal residue" evidence="2">
    <location>
        <position position="1"/>
    </location>
</feature>
<name>A0A2H5NNF3_CITUN</name>
<evidence type="ECO:0000313" key="2">
    <source>
        <dbReference type="EMBL" id="GAY41719.1"/>
    </source>
</evidence>
<dbReference type="Proteomes" id="UP000236630">
    <property type="component" value="Unassembled WGS sequence"/>
</dbReference>
<keyword evidence="3" id="KW-1185">Reference proteome</keyword>
<gene>
    <name evidence="2" type="ORF">CUMW_061590</name>
</gene>
<comment type="caution">
    <text evidence="2">The sequence shown here is derived from an EMBL/GenBank/DDBJ whole genome shotgun (WGS) entry which is preliminary data.</text>
</comment>
<accession>A0A2H5NNF3</accession>
<proteinExistence type="predicted"/>
<evidence type="ECO:0000256" key="1">
    <source>
        <dbReference type="SAM" id="Phobius"/>
    </source>
</evidence>
<dbReference type="EMBL" id="BDQV01000014">
    <property type="protein sequence ID" value="GAY41719.1"/>
    <property type="molecule type" value="Genomic_DNA"/>
</dbReference>
<reference evidence="2 3" key="1">
    <citation type="journal article" date="2017" name="Front. Genet.">
        <title>Draft sequencing of the heterozygous diploid genome of Satsuma (Citrus unshiu Marc.) using a hybrid assembly approach.</title>
        <authorList>
            <person name="Shimizu T."/>
            <person name="Tanizawa Y."/>
            <person name="Mochizuki T."/>
            <person name="Nagasaki H."/>
            <person name="Yoshioka T."/>
            <person name="Toyoda A."/>
            <person name="Fujiyama A."/>
            <person name="Kaminuma E."/>
            <person name="Nakamura Y."/>
        </authorList>
    </citation>
    <scope>NUCLEOTIDE SEQUENCE [LARGE SCALE GENOMIC DNA]</scope>
    <source>
        <strain evidence="3">cv. Miyagawa wase</strain>
    </source>
</reference>